<dbReference type="Proteomes" id="UP000277999">
    <property type="component" value="Unassembled WGS sequence"/>
</dbReference>
<evidence type="ECO:0000313" key="2">
    <source>
        <dbReference type="EMBL" id="RMD04811.1"/>
    </source>
</evidence>
<comment type="caution">
    <text evidence="2">The sequence shown here is derived from an EMBL/GenBank/DDBJ whole genome shotgun (WGS) entry which is preliminary data.</text>
</comment>
<protein>
    <submittedName>
        <fullName evidence="2">DUF3870 domain-containing protein</fullName>
    </submittedName>
</protein>
<dbReference type="AlphaFoldDB" id="A0A3M0T3Z3"/>
<sequence>MSELKRNKIFVSGYAKLPGGITATEVYTEIAMTAVLDRITGKIYEIECTLVTNTAREYIKKLLIGRNIKDIDDMVKDISDNYFGIAKKAIIASLTNCYERYILITKSGNEDK</sequence>
<dbReference type="Pfam" id="PF12986">
    <property type="entry name" value="DUF3870"/>
    <property type="match status" value="1"/>
</dbReference>
<evidence type="ECO:0000313" key="3">
    <source>
        <dbReference type="Proteomes" id="UP000277999"/>
    </source>
</evidence>
<dbReference type="EMBL" id="RFAQ01000001">
    <property type="protein sequence ID" value="RMD04811.1"/>
    <property type="molecule type" value="Genomic_DNA"/>
</dbReference>
<reference evidence="2 3" key="1">
    <citation type="submission" date="2018-10" db="EMBL/GenBank/DDBJ databases">
        <title>Genome-centric metagenomics revealed C2 chemical producing, CO utilizing Clostridium with novel acetogenic gene cluster.</title>
        <authorList>
            <person name="Kang H."/>
            <person name="Park B."/>
            <person name="Choi I.G."/>
            <person name="Chang I.S."/>
        </authorList>
    </citation>
    <scope>NUCLEOTIDE SEQUENCE [LARGE SCALE GENOMIC DNA]</scope>
    <source>
        <strain evidence="2 3">H21-9</strain>
    </source>
</reference>
<name>A0A3M0T3Z3_9CLOT</name>
<organism evidence="2 3">
    <name type="scientific">Clostridium autoethanogenum</name>
    <dbReference type="NCBI Taxonomy" id="84023"/>
    <lineage>
        <taxon>Bacteria</taxon>
        <taxon>Bacillati</taxon>
        <taxon>Bacillota</taxon>
        <taxon>Clostridia</taxon>
        <taxon>Eubacteriales</taxon>
        <taxon>Clostridiaceae</taxon>
        <taxon>Clostridium</taxon>
    </lineage>
</organism>
<accession>A0A3M0T3Z3</accession>
<proteinExistence type="predicted"/>
<evidence type="ECO:0000259" key="1">
    <source>
        <dbReference type="Pfam" id="PF12986"/>
    </source>
</evidence>
<dbReference type="InterPro" id="IPR024617">
    <property type="entry name" value="DUF3870"/>
</dbReference>
<gene>
    <name evidence="2" type="ORF">D9O40_00215</name>
</gene>
<feature type="domain" description="DUF3870" evidence="1">
    <location>
        <begin position="10"/>
        <end position="101"/>
    </location>
</feature>